<keyword evidence="2" id="KW-1185">Reference proteome</keyword>
<dbReference type="OrthoDB" id="9782449at2"/>
<dbReference type="InterPro" id="IPR036412">
    <property type="entry name" value="HAD-like_sf"/>
</dbReference>
<dbReference type="InterPro" id="IPR023214">
    <property type="entry name" value="HAD_sf"/>
</dbReference>
<dbReference type="RefSeq" id="WP_095619467.1">
    <property type="nucleotide sequence ID" value="NZ_NSKB01000001.1"/>
</dbReference>
<proteinExistence type="predicted"/>
<dbReference type="InterPro" id="IPR041492">
    <property type="entry name" value="HAD_2"/>
</dbReference>
<dbReference type="EMBL" id="NSKB01000001">
    <property type="protein sequence ID" value="PAU79457.1"/>
    <property type="molecule type" value="Genomic_DNA"/>
</dbReference>
<evidence type="ECO:0000313" key="2">
    <source>
        <dbReference type="Proteomes" id="UP000217771"/>
    </source>
</evidence>
<dbReference type="Gene3D" id="1.10.150.240">
    <property type="entry name" value="Putative phosphatase, domain 2"/>
    <property type="match status" value="1"/>
</dbReference>
<reference evidence="1 2" key="1">
    <citation type="submission" date="2017-08" db="EMBL/GenBank/DDBJ databases">
        <title>Halomonas alkalisoli sp. nov., isolated from saline alkaline soil.</title>
        <authorList>
            <person name="Wang D."/>
            <person name="Zhang G."/>
        </authorList>
    </citation>
    <scope>NUCLEOTIDE SEQUENCE [LARGE SCALE GENOMIC DNA]</scope>
    <source>
        <strain evidence="1 2">WRN001</strain>
    </source>
</reference>
<dbReference type="InterPro" id="IPR023198">
    <property type="entry name" value="PGP-like_dom2"/>
</dbReference>
<dbReference type="Proteomes" id="UP000217771">
    <property type="component" value="Unassembled WGS sequence"/>
</dbReference>
<dbReference type="Gene3D" id="3.40.50.1000">
    <property type="entry name" value="HAD superfamily/HAD-like"/>
    <property type="match status" value="1"/>
</dbReference>
<name>A0A2A2F456_9GAMM</name>
<dbReference type="SFLD" id="SFLDS00003">
    <property type="entry name" value="Haloacid_Dehalogenase"/>
    <property type="match status" value="1"/>
</dbReference>
<gene>
    <name evidence="1" type="ORF">CK498_03580</name>
</gene>
<dbReference type="AlphaFoldDB" id="A0A2A2F456"/>
<dbReference type="SUPFAM" id="SSF56784">
    <property type="entry name" value="HAD-like"/>
    <property type="match status" value="1"/>
</dbReference>
<protein>
    <recommendedName>
        <fullName evidence="3">HAD family hydrolase</fullName>
    </recommendedName>
</protein>
<dbReference type="Pfam" id="PF13419">
    <property type="entry name" value="HAD_2"/>
    <property type="match status" value="1"/>
</dbReference>
<sequence length="220" mass="25564">MGSVNHNILSYPTYFFDCDGVLLDSNRVKSEAFYLAAVDYGEEAAQELVKYNSENGGVSRQEKFHYFFDTILGFNDFPHDKYMLALERYAEKVREGLAQCAIAPGAREFLESLPEESHCFVVSGGEQNEVKWALEKKDLARYFTDIYGNPDDKMELVRASKARYNWKYPALFFGDARYDHVVAQEFDMDFIFMLKFSEYKDARSYVKENSLFSVNKFDEL</sequence>
<comment type="caution">
    <text evidence="1">The sequence shown here is derived from an EMBL/GenBank/DDBJ whole genome shotgun (WGS) entry which is preliminary data.</text>
</comment>
<accession>A0A2A2F456</accession>
<organism evidence="1 2">
    <name type="scientific">Halomonas salipaludis</name>
    <dbReference type="NCBI Taxonomy" id="2032625"/>
    <lineage>
        <taxon>Bacteria</taxon>
        <taxon>Pseudomonadati</taxon>
        <taxon>Pseudomonadota</taxon>
        <taxon>Gammaproteobacteria</taxon>
        <taxon>Oceanospirillales</taxon>
        <taxon>Halomonadaceae</taxon>
        <taxon>Halomonas</taxon>
    </lineage>
</organism>
<evidence type="ECO:0008006" key="3">
    <source>
        <dbReference type="Google" id="ProtNLM"/>
    </source>
</evidence>
<dbReference type="SFLD" id="SFLDG01129">
    <property type="entry name" value="C1.5:_HAD__Beta-PGM__Phosphata"/>
    <property type="match status" value="1"/>
</dbReference>
<dbReference type="CDD" id="cd01427">
    <property type="entry name" value="HAD_like"/>
    <property type="match status" value="1"/>
</dbReference>
<evidence type="ECO:0000313" key="1">
    <source>
        <dbReference type="EMBL" id="PAU79457.1"/>
    </source>
</evidence>